<keyword evidence="3" id="KW-1185">Reference proteome</keyword>
<evidence type="ECO:0000313" key="3">
    <source>
        <dbReference type="Proteomes" id="UP001218788"/>
    </source>
</evidence>
<protein>
    <submittedName>
        <fullName evidence="2">Uncharacterized protein</fullName>
    </submittedName>
</protein>
<evidence type="ECO:0000256" key="1">
    <source>
        <dbReference type="SAM" id="Phobius"/>
    </source>
</evidence>
<sequence length="106" mass="11660">MSKAYINYYTEIRHLPVDEQEKILQQARYEAFSTLQLNGISAAYFFGSLALFFTPVALALTFSGPLSLPTILASGISIVGAMLLNRYLQGKLIRKGLNRVLSGTSV</sequence>
<organism evidence="2 3">
    <name type="scientific">Alteromonas gilva</name>
    <dbReference type="NCBI Taxonomy" id="2987522"/>
    <lineage>
        <taxon>Bacteria</taxon>
        <taxon>Pseudomonadati</taxon>
        <taxon>Pseudomonadota</taxon>
        <taxon>Gammaproteobacteria</taxon>
        <taxon>Alteromonadales</taxon>
        <taxon>Alteromonadaceae</taxon>
        <taxon>Alteromonas/Salinimonas group</taxon>
        <taxon>Alteromonas</taxon>
    </lineage>
</organism>
<feature type="transmembrane region" description="Helical" evidence="1">
    <location>
        <begin position="68"/>
        <end position="88"/>
    </location>
</feature>
<feature type="transmembrane region" description="Helical" evidence="1">
    <location>
        <begin position="42"/>
        <end position="62"/>
    </location>
</feature>
<comment type="caution">
    <text evidence="2">The sequence shown here is derived from an EMBL/GenBank/DDBJ whole genome shotgun (WGS) entry which is preliminary data.</text>
</comment>
<evidence type="ECO:0000313" key="2">
    <source>
        <dbReference type="EMBL" id="MDC8830613.1"/>
    </source>
</evidence>
<keyword evidence="1" id="KW-0472">Membrane</keyword>
<accession>A0ABT5L0P4</accession>
<dbReference type="RefSeq" id="WP_273639534.1">
    <property type="nucleotide sequence ID" value="NZ_JAQQXP010000001.1"/>
</dbReference>
<keyword evidence="1" id="KW-1133">Transmembrane helix</keyword>
<proteinExistence type="predicted"/>
<dbReference type="Proteomes" id="UP001218788">
    <property type="component" value="Unassembled WGS sequence"/>
</dbReference>
<dbReference type="EMBL" id="JAQQXP010000001">
    <property type="protein sequence ID" value="MDC8830613.1"/>
    <property type="molecule type" value="Genomic_DNA"/>
</dbReference>
<reference evidence="2 3" key="1">
    <citation type="submission" date="2022-10" db="EMBL/GenBank/DDBJ databases">
        <title>Alteromonas sp. chi3 Genome sequencing.</title>
        <authorList>
            <person name="Park S."/>
        </authorList>
    </citation>
    <scope>NUCLEOTIDE SEQUENCE [LARGE SCALE GENOMIC DNA]</scope>
    <source>
        <strain evidence="3">chi3</strain>
    </source>
</reference>
<gene>
    <name evidence="2" type="ORF">OIK42_07550</name>
</gene>
<name>A0ABT5L0P4_9ALTE</name>
<keyword evidence="1" id="KW-0812">Transmembrane</keyword>